<feature type="region of interest" description="Disordered" evidence="1">
    <location>
        <begin position="1"/>
        <end position="55"/>
    </location>
</feature>
<evidence type="ECO:0000313" key="2">
    <source>
        <dbReference type="EMBL" id="GMK59281.1"/>
    </source>
</evidence>
<dbReference type="EMBL" id="BTCM01000007">
    <property type="protein sequence ID" value="GMK59281.1"/>
    <property type="molecule type" value="Genomic_DNA"/>
</dbReference>
<reference evidence="2" key="1">
    <citation type="journal article" date="2023" name="BMC Genomics">
        <title>Chromosome-level genome assemblies of Cutaneotrichosporon spp. (Trichosporonales, Basidiomycota) reveal imbalanced evolution between nucleotide sequences and chromosome synteny.</title>
        <authorList>
            <person name="Kobayashi Y."/>
            <person name="Kayamori A."/>
            <person name="Aoki K."/>
            <person name="Shiwa Y."/>
            <person name="Matsutani M."/>
            <person name="Fujita N."/>
            <person name="Sugita T."/>
            <person name="Iwasaki W."/>
            <person name="Tanaka N."/>
            <person name="Takashima M."/>
        </authorList>
    </citation>
    <scope>NUCLEOTIDE SEQUENCE</scope>
    <source>
        <strain evidence="2">HIS016</strain>
    </source>
</reference>
<dbReference type="AlphaFoldDB" id="A0AAD3TZ86"/>
<comment type="caution">
    <text evidence="2">The sequence shown here is derived from an EMBL/GenBank/DDBJ whole genome shotgun (WGS) entry which is preliminary data.</text>
</comment>
<evidence type="ECO:0008006" key="4">
    <source>
        <dbReference type="Google" id="ProtNLM"/>
    </source>
</evidence>
<gene>
    <name evidence="2" type="ORF">CspeluHIS016_0702960</name>
</gene>
<reference evidence="2" key="2">
    <citation type="submission" date="2023-06" db="EMBL/GenBank/DDBJ databases">
        <authorList>
            <person name="Kobayashi Y."/>
            <person name="Kayamori A."/>
            <person name="Aoki K."/>
            <person name="Shiwa Y."/>
            <person name="Fujita N."/>
            <person name="Sugita T."/>
            <person name="Iwasaki W."/>
            <person name="Tanaka N."/>
            <person name="Takashima M."/>
        </authorList>
    </citation>
    <scope>NUCLEOTIDE SEQUENCE</scope>
    <source>
        <strain evidence="2">HIS016</strain>
    </source>
</reference>
<accession>A0AAD3TZ86</accession>
<name>A0AAD3TZ86_9TREE</name>
<keyword evidence="3" id="KW-1185">Reference proteome</keyword>
<proteinExistence type="predicted"/>
<dbReference type="Proteomes" id="UP001222932">
    <property type="component" value="Unassembled WGS sequence"/>
</dbReference>
<feature type="compositionally biased region" description="Polar residues" evidence="1">
    <location>
        <begin position="1"/>
        <end position="20"/>
    </location>
</feature>
<protein>
    <recommendedName>
        <fullName evidence="4">Mediator complex subunit 16</fullName>
    </recommendedName>
</protein>
<feature type="compositionally biased region" description="Polar residues" evidence="1">
    <location>
        <begin position="35"/>
        <end position="49"/>
    </location>
</feature>
<evidence type="ECO:0000313" key="3">
    <source>
        <dbReference type="Proteomes" id="UP001222932"/>
    </source>
</evidence>
<sequence>MVDVQTPQVATPEQAESSSEGLRRMQRLSEAARVKTNSHAGRFHPSSSALVYPPTSSRRHHVVTSVFGNVQPRAVPMSRFLQAAEAVEISPDGSWLTAIHAGGPTVRSDAGEGGRVVVYNSSVLDPATTLGSSMPLCNFPLSYPFLDMTYVYPPRTRMGSGGAEAAPALGPVPPPGHSAAKSRGPTLVVLTSELVYLFHPHPLPGNVTLDTQSSHSIPTGSVSATGSGATAPLNWTINALRCPLGARSYADIANPGPTTSSYHAERGWLGMVGDSDGVWAAVERNGELNIIRIDIGLDANNIPFLATTPLPALPRPRPPPFPDATAVPDAFLEHVVFVPLKKGTPNGSVDAEPSDPGVAVVRVYRDADCSGLPNTLPRLRTRFEQCELRHRAVTLVEGFKDLGPATDTGTPLDWVSSHAQTTSISPEGTTLLALTPLPDVPPHTLALALVSSSSGLALTYVNLVPQSEGDTDGTGPPRWHALTGEERVMDAAAAFGPTGEISLAASQGTRRGEMGLVGVFSSSTPRLVPSPRLGAPATPNETLKATAKRAARSVEIAVVQGVDWSDAVRAAFATVSPLEGPELAAAILDQALSIFIKHSRSYVPHILRLQVAVWALTDDPRRELSAELLRIAEASQAFYLCGEEKDGVVTFDLDSVWNLVDIYEWGLGVLSHTMRDAVAERAHSEWAPAEPRTEGSSRLLYIAHPLLRRILVHFIALLDAFAKFTVALDRPIRAPDSSLQGRSAPATAVAASRVQDAGARQGVGLRAWADYLAAVGKGARPSDADTCASLLRLDVGPIASLLPAALSSMPSSSALFAPSAAAEPVPRDGATCAPLGDRPTAVCDRCGVRTVLANNMRGDGPSPWAAWRRTWAAGCMCGGSWMRQHLDAPPGLRR</sequence>
<organism evidence="2 3">
    <name type="scientific">Cutaneotrichosporon spelunceum</name>
    <dbReference type="NCBI Taxonomy" id="1672016"/>
    <lineage>
        <taxon>Eukaryota</taxon>
        <taxon>Fungi</taxon>
        <taxon>Dikarya</taxon>
        <taxon>Basidiomycota</taxon>
        <taxon>Agaricomycotina</taxon>
        <taxon>Tremellomycetes</taxon>
        <taxon>Trichosporonales</taxon>
        <taxon>Trichosporonaceae</taxon>
        <taxon>Cutaneotrichosporon</taxon>
    </lineage>
</organism>
<evidence type="ECO:0000256" key="1">
    <source>
        <dbReference type="SAM" id="MobiDB-lite"/>
    </source>
</evidence>